<accession>A0A0E9R9C0</accession>
<sequence length="67" mass="7378">MTACEKGLNPSTRLRAAFSFGRSRCGNSAVINHVRSDFPLKLKSANHAISTKVTDFHSVQLNIVYLT</sequence>
<proteinExistence type="predicted"/>
<name>A0A0E9R9C0_ANGAN</name>
<organism evidence="1">
    <name type="scientific">Anguilla anguilla</name>
    <name type="common">European freshwater eel</name>
    <name type="synonym">Muraena anguilla</name>
    <dbReference type="NCBI Taxonomy" id="7936"/>
    <lineage>
        <taxon>Eukaryota</taxon>
        <taxon>Metazoa</taxon>
        <taxon>Chordata</taxon>
        <taxon>Craniata</taxon>
        <taxon>Vertebrata</taxon>
        <taxon>Euteleostomi</taxon>
        <taxon>Actinopterygii</taxon>
        <taxon>Neopterygii</taxon>
        <taxon>Teleostei</taxon>
        <taxon>Anguilliformes</taxon>
        <taxon>Anguillidae</taxon>
        <taxon>Anguilla</taxon>
    </lineage>
</organism>
<evidence type="ECO:0000313" key="1">
    <source>
        <dbReference type="EMBL" id="JAH25709.1"/>
    </source>
</evidence>
<protein>
    <submittedName>
        <fullName evidence="1">Uncharacterized protein</fullName>
    </submittedName>
</protein>
<reference evidence="1" key="1">
    <citation type="submission" date="2014-11" db="EMBL/GenBank/DDBJ databases">
        <authorList>
            <person name="Amaro Gonzalez C."/>
        </authorList>
    </citation>
    <scope>NUCLEOTIDE SEQUENCE</scope>
</reference>
<dbReference type="AlphaFoldDB" id="A0A0E9R9C0"/>
<dbReference type="EMBL" id="GBXM01082868">
    <property type="protein sequence ID" value="JAH25709.1"/>
    <property type="molecule type" value="Transcribed_RNA"/>
</dbReference>
<reference evidence="1" key="2">
    <citation type="journal article" date="2015" name="Fish Shellfish Immunol.">
        <title>Early steps in the European eel (Anguilla anguilla)-Vibrio vulnificus interaction in the gills: Role of the RtxA13 toxin.</title>
        <authorList>
            <person name="Callol A."/>
            <person name="Pajuelo D."/>
            <person name="Ebbesson L."/>
            <person name="Teles M."/>
            <person name="MacKenzie S."/>
            <person name="Amaro C."/>
        </authorList>
    </citation>
    <scope>NUCLEOTIDE SEQUENCE</scope>
</reference>